<protein>
    <submittedName>
        <fullName evidence="1">Uncharacterized protein</fullName>
    </submittedName>
</protein>
<evidence type="ECO:0000313" key="2">
    <source>
        <dbReference type="Proteomes" id="UP001057402"/>
    </source>
</evidence>
<sequence>MSALVNYAGDGEFFSKRGMELGRFSPVKRCRVYPPNDPHEYAARQKKQVSVEVLPDECLLEIFGRLGSGCERSACACVSKRWLFLVSSMSRSDFYKFPVVVKDVEMVPSEEDEQSEGDGYLSRCLEGKKATDIRLAAIVAGTSHRGGLGKLSIRGSNPVRGITNLGLSSVGRGCPSLRSLSLWSISSIGDEGLVDIARGCKYLEKIDLCDCPDISDKGLLAIAENCPMLTALNLELCPRIGNEGLGAIGRLYTRLQSISIKECPLIGDRGIASLISSPLSVLNRIKLQNLNITDFSLAMIGHYGRTVSNLFLGGLKNTTEEGFWVMGNTKGLKRVSSLTVVSCRGIADFSLEAIARGCISLKQICLRKCCSISDNGVVALTRNATSLEILQLDELRGITLAGIAGMISSCGKKMRSLSLVNCNGVKDFAGGASILPISRPSLRSLSVRNCTGFGNAGLTMVGSLCPSLKHLDLTGLCGITDAGLLPLLEKCEGGLIKVNLSGCFNVTNKAIATLVRQNGGTLELLNLDGCRKVTDESLVAISDNCFVLNDLDLSKCAITDSGITALSESIQPNLQVLSLSGCSEVTDESASSLGLLARNLLGMNLQHCLSISNSTVEFLAEISWRCDIIS</sequence>
<proteinExistence type="predicted"/>
<keyword evidence="2" id="KW-1185">Reference proteome</keyword>
<gene>
    <name evidence="1" type="ORF">MLD38_034034</name>
</gene>
<evidence type="ECO:0000313" key="1">
    <source>
        <dbReference type="EMBL" id="KAI4320566.1"/>
    </source>
</evidence>
<reference evidence="2" key="1">
    <citation type="journal article" date="2023" name="Front. Plant Sci.">
        <title>Chromosomal-level genome assembly of Melastoma candidum provides insights into trichome evolution.</title>
        <authorList>
            <person name="Zhong Y."/>
            <person name="Wu W."/>
            <person name="Sun C."/>
            <person name="Zou P."/>
            <person name="Liu Y."/>
            <person name="Dai S."/>
            <person name="Zhou R."/>
        </authorList>
    </citation>
    <scope>NUCLEOTIDE SEQUENCE [LARGE SCALE GENOMIC DNA]</scope>
</reference>
<dbReference type="Proteomes" id="UP001057402">
    <property type="component" value="Chromosome 10"/>
</dbReference>
<name>A0ACB9MCI8_9MYRT</name>
<comment type="caution">
    <text evidence="1">The sequence shown here is derived from an EMBL/GenBank/DDBJ whole genome shotgun (WGS) entry which is preliminary data.</text>
</comment>
<dbReference type="EMBL" id="CM042889">
    <property type="protein sequence ID" value="KAI4320566.1"/>
    <property type="molecule type" value="Genomic_DNA"/>
</dbReference>
<organism evidence="1 2">
    <name type="scientific">Melastoma candidum</name>
    <dbReference type="NCBI Taxonomy" id="119954"/>
    <lineage>
        <taxon>Eukaryota</taxon>
        <taxon>Viridiplantae</taxon>
        <taxon>Streptophyta</taxon>
        <taxon>Embryophyta</taxon>
        <taxon>Tracheophyta</taxon>
        <taxon>Spermatophyta</taxon>
        <taxon>Magnoliopsida</taxon>
        <taxon>eudicotyledons</taxon>
        <taxon>Gunneridae</taxon>
        <taxon>Pentapetalae</taxon>
        <taxon>rosids</taxon>
        <taxon>malvids</taxon>
        <taxon>Myrtales</taxon>
        <taxon>Melastomataceae</taxon>
        <taxon>Melastomatoideae</taxon>
        <taxon>Melastomateae</taxon>
        <taxon>Melastoma</taxon>
    </lineage>
</organism>
<accession>A0ACB9MCI8</accession>